<name>A0AAD7RLP0_9TELE</name>
<reference evidence="1" key="1">
    <citation type="journal article" date="2023" name="Science">
        <title>Genome structures resolve the early diversification of teleost fishes.</title>
        <authorList>
            <person name="Parey E."/>
            <person name="Louis A."/>
            <person name="Montfort J."/>
            <person name="Bouchez O."/>
            <person name="Roques C."/>
            <person name="Iampietro C."/>
            <person name="Lluch J."/>
            <person name="Castinel A."/>
            <person name="Donnadieu C."/>
            <person name="Desvignes T."/>
            <person name="Floi Bucao C."/>
            <person name="Jouanno E."/>
            <person name="Wen M."/>
            <person name="Mejri S."/>
            <person name="Dirks R."/>
            <person name="Jansen H."/>
            <person name="Henkel C."/>
            <person name="Chen W.J."/>
            <person name="Zahm M."/>
            <person name="Cabau C."/>
            <person name="Klopp C."/>
            <person name="Thompson A.W."/>
            <person name="Robinson-Rechavi M."/>
            <person name="Braasch I."/>
            <person name="Lecointre G."/>
            <person name="Bobe J."/>
            <person name="Postlethwait J.H."/>
            <person name="Berthelot C."/>
            <person name="Roest Crollius H."/>
            <person name="Guiguen Y."/>
        </authorList>
    </citation>
    <scope>NUCLEOTIDE SEQUENCE</scope>
    <source>
        <strain evidence="1">NC1722</strain>
    </source>
</reference>
<keyword evidence="2" id="KW-1185">Reference proteome</keyword>
<dbReference type="AlphaFoldDB" id="A0AAD7RLP0"/>
<comment type="caution">
    <text evidence="1">The sequence shown here is derived from an EMBL/GenBank/DDBJ whole genome shotgun (WGS) entry which is preliminary data.</text>
</comment>
<sequence length="73" mass="8550">MARARRPALRQSVVLWGCVGFWARPRALTPVRPRVHWQEVPLRRALSRYVAMARRVAKEQQRSVATVTDRRKS</sequence>
<proteinExistence type="predicted"/>
<gene>
    <name evidence="1" type="ORF">AAFF_G00170700</name>
</gene>
<accession>A0AAD7RLP0</accession>
<organism evidence="1 2">
    <name type="scientific">Aldrovandia affinis</name>
    <dbReference type="NCBI Taxonomy" id="143900"/>
    <lineage>
        <taxon>Eukaryota</taxon>
        <taxon>Metazoa</taxon>
        <taxon>Chordata</taxon>
        <taxon>Craniata</taxon>
        <taxon>Vertebrata</taxon>
        <taxon>Euteleostomi</taxon>
        <taxon>Actinopterygii</taxon>
        <taxon>Neopterygii</taxon>
        <taxon>Teleostei</taxon>
        <taxon>Notacanthiformes</taxon>
        <taxon>Halosauridae</taxon>
        <taxon>Aldrovandia</taxon>
    </lineage>
</organism>
<dbReference type="EMBL" id="JAINUG010000229">
    <property type="protein sequence ID" value="KAJ8386365.1"/>
    <property type="molecule type" value="Genomic_DNA"/>
</dbReference>
<protein>
    <submittedName>
        <fullName evidence="1">Uncharacterized protein</fullName>
    </submittedName>
</protein>
<evidence type="ECO:0000313" key="2">
    <source>
        <dbReference type="Proteomes" id="UP001221898"/>
    </source>
</evidence>
<evidence type="ECO:0000313" key="1">
    <source>
        <dbReference type="EMBL" id="KAJ8386365.1"/>
    </source>
</evidence>
<dbReference type="Proteomes" id="UP001221898">
    <property type="component" value="Unassembled WGS sequence"/>
</dbReference>